<evidence type="ECO:0000313" key="2">
    <source>
        <dbReference type="Proteomes" id="UP001460270"/>
    </source>
</evidence>
<organism evidence="1 2">
    <name type="scientific">Mugilogobius chulae</name>
    <name type="common">yellowstripe goby</name>
    <dbReference type="NCBI Taxonomy" id="88201"/>
    <lineage>
        <taxon>Eukaryota</taxon>
        <taxon>Metazoa</taxon>
        <taxon>Chordata</taxon>
        <taxon>Craniata</taxon>
        <taxon>Vertebrata</taxon>
        <taxon>Euteleostomi</taxon>
        <taxon>Actinopterygii</taxon>
        <taxon>Neopterygii</taxon>
        <taxon>Teleostei</taxon>
        <taxon>Neoteleostei</taxon>
        <taxon>Acanthomorphata</taxon>
        <taxon>Gobiaria</taxon>
        <taxon>Gobiiformes</taxon>
        <taxon>Gobioidei</taxon>
        <taxon>Gobiidae</taxon>
        <taxon>Gobionellinae</taxon>
        <taxon>Mugilogobius</taxon>
    </lineage>
</organism>
<accession>A0AAW0NTX1</accession>
<evidence type="ECO:0000313" key="1">
    <source>
        <dbReference type="EMBL" id="KAK7904341.1"/>
    </source>
</evidence>
<proteinExistence type="predicted"/>
<reference evidence="2" key="1">
    <citation type="submission" date="2024-04" db="EMBL/GenBank/DDBJ databases">
        <title>Salinicola lusitanus LLJ914,a marine bacterium isolated from the Okinawa Trough.</title>
        <authorList>
            <person name="Li J."/>
        </authorList>
    </citation>
    <scope>NUCLEOTIDE SEQUENCE [LARGE SCALE GENOMIC DNA]</scope>
</reference>
<dbReference type="AlphaFoldDB" id="A0AAW0NTX1"/>
<keyword evidence="2" id="KW-1185">Reference proteome</keyword>
<name>A0AAW0NTX1_9GOBI</name>
<sequence length="98" mass="10689">MATRNFTEMDSEGTACIENCGPQSKRRRCDSEQSGAGTGLEYTDLEAAEALVCMSSWGHASLLRKPRPLTPASDSCDSLLPQRCQSHPRILYPSPLCV</sequence>
<gene>
    <name evidence="1" type="ORF">WMY93_016948</name>
</gene>
<protein>
    <submittedName>
        <fullName evidence="1">Uncharacterized protein</fullName>
    </submittedName>
</protein>
<dbReference type="EMBL" id="JBBPFD010000012">
    <property type="protein sequence ID" value="KAK7904341.1"/>
    <property type="molecule type" value="Genomic_DNA"/>
</dbReference>
<dbReference type="Proteomes" id="UP001460270">
    <property type="component" value="Unassembled WGS sequence"/>
</dbReference>
<comment type="caution">
    <text evidence="1">The sequence shown here is derived from an EMBL/GenBank/DDBJ whole genome shotgun (WGS) entry which is preliminary data.</text>
</comment>